<keyword evidence="3" id="KW-1185">Reference proteome</keyword>
<name>A0ABW5XMM9_9SPHI</name>
<organism evidence="2 3">
    <name type="scientific">Mucilaginibacter antarcticus</name>
    <dbReference type="NCBI Taxonomy" id="1855725"/>
    <lineage>
        <taxon>Bacteria</taxon>
        <taxon>Pseudomonadati</taxon>
        <taxon>Bacteroidota</taxon>
        <taxon>Sphingobacteriia</taxon>
        <taxon>Sphingobacteriales</taxon>
        <taxon>Sphingobacteriaceae</taxon>
        <taxon>Mucilaginibacter</taxon>
    </lineage>
</organism>
<feature type="chain" id="PRO_5045733689" evidence="1">
    <location>
        <begin position="25"/>
        <end position="222"/>
    </location>
</feature>
<feature type="signal peptide" evidence="1">
    <location>
        <begin position="1"/>
        <end position="24"/>
    </location>
</feature>
<dbReference type="EMBL" id="JBHUON010000006">
    <property type="protein sequence ID" value="MFD2864442.1"/>
    <property type="molecule type" value="Genomic_DNA"/>
</dbReference>
<proteinExistence type="predicted"/>
<accession>A0ABW5XMM9</accession>
<evidence type="ECO:0000313" key="2">
    <source>
        <dbReference type="EMBL" id="MFD2864442.1"/>
    </source>
</evidence>
<comment type="caution">
    <text evidence="2">The sequence shown here is derived from an EMBL/GenBank/DDBJ whole genome shotgun (WGS) entry which is preliminary data.</text>
</comment>
<sequence>MKPTTNLIKLALLMLLFSAHIATAQKLPNKQQATFRSPAKLKIDGIVNEWGDRLQAYNHSTQIFYAISNDDKNLYLIVQAKHEEIISKIIRGGITLVVNHSLNKKDPAPVTVTYPMLRGIYMSKVANMVARKFYKQPDTNYVEPTVVAVNKVIDENSKTIVATGIKALDSDTLSVYNTEGIKAIAHLDVNKFYNYELAIPIKYLELAESSNNSFSYQLKVNG</sequence>
<gene>
    <name evidence="2" type="ORF">ACFSYC_07045</name>
</gene>
<dbReference type="RefSeq" id="WP_377124975.1">
    <property type="nucleotide sequence ID" value="NZ_JBHUON010000006.1"/>
</dbReference>
<dbReference type="Proteomes" id="UP001597601">
    <property type="component" value="Unassembled WGS sequence"/>
</dbReference>
<evidence type="ECO:0000313" key="3">
    <source>
        <dbReference type="Proteomes" id="UP001597601"/>
    </source>
</evidence>
<reference evidence="3" key="1">
    <citation type="journal article" date="2019" name="Int. J. Syst. Evol. Microbiol.">
        <title>The Global Catalogue of Microorganisms (GCM) 10K type strain sequencing project: providing services to taxonomists for standard genome sequencing and annotation.</title>
        <authorList>
            <consortium name="The Broad Institute Genomics Platform"/>
            <consortium name="The Broad Institute Genome Sequencing Center for Infectious Disease"/>
            <person name="Wu L."/>
            <person name="Ma J."/>
        </authorList>
    </citation>
    <scope>NUCLEOTIDE SEQUENCE [LARGE SCALE GENOMIC DNA]</scope>
    <source>
        <strain evidence="3">KCTC 52232</strain>
    </source>
</reference>
<keyword evidence="1" id="KW-0732">Signal</keyword>
<evidence type="ECO:0000256" key="1">
    <source>
        <dbReference type="SAM" id="SignalP"/>
    </source>
</evidence>
<protein>
    <submittedName>
        <fullName evidence="2">Uncharacterized protein</fullName>
    </submittedName>
</protein>